<keyword evidence="2" id="KW-1133">Transmembrane helix</keyword>
<dbReference type="InterPro" id="IPR003362">
    <property type="entry name" value="Bact_transf"/>
</dbReference>
<evidence type="ECO:0000256" key="2">
    <source>
        <dbReference type="SAM" id="Phobius"/>
    </source>
</evidence>
<sequence>MRTFNLVLKRLMDFFGSLVGVIIISPILLIIAILVKLNSRGPVLFKQERLGKDGKVFKILKFRTMVVNAENIGDGIRVKSELDNRITKIGKVLRKTSLDELPQLINVIKGEMSLVGPRPPVVYHPYNGYANYPEGSKKRFSMRPGITGLAQVAVRNSVTWDERIVVDNEYINKFNVWLDIKIILFTIIQVVNKESVYGNLNIEVSEDELNV</sequence>
<evidence type="ECO:0000256" key="1">
    <source>
        <dbReference type="ARBA" id="ARBA00006464"/>
    </source>
</evidence>
<dbReference type="EMBL" id="VUNQ01000002">
    <property type="protein sequence ID" value="MSU00247.1"/>
    <property type="molecule type" value="Genomic_DNA"/>
</dbReference>
<dbReference type="PANTHER" id="PTHR30576:SF0">
    <property type="entry name" value="UNDECAPRENYL-PHOSPHATE N-ACETYLGALACTOSAMINYL 1-PHOSPHATE TRANSFERASE-RELATED"/>
    <property type="match status" value="1"/>
</dbReference>
<keyword evidence="2" id="KW-0812">Transmembrane</keyword>
<proteinExistence type="inferred from homology"/>
<keyword evidence="2" id="KW-0472">Membrane</keyword>
<protein>
    <submittedName>
        <fullName evidence="4">Sugar transferase</fullName>
    </submittedName>
</protein>
<feature type="domain" description="Bacterial sugar transferase" evidence="3">
    <location>
        <begin position="9"/>
        <end position="191"/>
    </location>
</feature>
<dbReference type="Proteomes" id="UP000469523">
    <property type="component" value="Unassembled WGS sequence"/>
</dbReference>
<gene>
    <name evidence="4" type="ORF">FYJ83_02035</name>
</gene>
<keyword evidence="5" id="KW-1185">Reference proteome</keyword>
<reference evidence="4 5" key="1">
    <citation type="submission" date="2019-09" db="EMBL/GenBank/DDBJ databases">
        <title>In-depth cultivation of the pig gut microbiome towards novel bacterial diversity and tailored functional studies.</title>
        <authorList>
            <person name="Wylensek D."/>
            <person name="Hitch T.C.A."/>
            <person name="Clavel T."/>
        </authorList>
    </citation>
    <scope>NUCLEOTIDE SEQUENCE [LARGE SCALE GENOMIC DNA]</scope>
    <source>
        <strain evidence="4 5">WCA3-693-APC-4?</strain>
    </source>
</reference>
<feature type="transmembrane region" description="Helical" evidence="2">
    <location>
        <begin position="14"/>
        <end position="35"/>
    </location>
</feature>
<dbReference type="AlphaFoldDB" id="A0A6N7XR69"/>
<dbReference type="GO" id="GO:0016780">
    <property type="term" value="F:phosphotransferase activity, for other substituted phosphate groups"/>
    <property type="evidence" value="ECO:0007669"/>
    <property type="project" value="TreeGrafter"/>
</dbReference>
<accession>A0A6N7XR69</accession>
<dbReference type="RefSeq" id="WP_154438588.1">
    <property type="nucleotide sequence ID" value="NZ_VUNQ01000002.1"/>
</dbReference>
<dbReference type="Pfam" id="PF02397">
    <property type="entry name" value="Bac_transf"/>
    <property type="match status" value="1"/>
</dbReference>
<keyword evidence="4" id="KW-0808">Transferase</keyword>
<dbReference type="PANTHER" id="PTHR30576">
    <property type="entry name" value="COLANIC BIOSYNTHESIS UDP-GLUCOSE LIPID CARRIER TRANSFERASE"/>
    <property type="match status" value="1"/>
</dbReference>
<organism evidence="4 5">
    <name type="scientific">Tissierella pigra</name>
    <dbReference type="NCBI Taxonomy" id="2607614"/>
    <lineage>
        <taxon>Bacteria</taxon>
        <taxon>Bacillati</taxon>
        <taxon>Bacillota</taxon>
        <taxon>Tissierellia</taxon>
        <taxon>Tissierellales</taxon>
        <taxon>Tissierellaceae</taxon>
        <taxon>Tissierella</taxon>
    </lineage>
</organism>
<evidence type="ECO:0000313" key="4">
    <source>
        <dbReference type="EMBL" id="MSU00247.1"/>
    </source>
</evidence>
<evidence type="ECO:0000259" key="3">
    <source>
        <dbReference type="Pfam" id="PF02397"/>
    </source>
</evidence>
<comment type="caution">
    <text evidence="4">The sequence shown here is derived from an EMBL/GenBank/DDBJ whole genome shotgun (WGS) entry which is preliminary data.</text>
</comment>
<comment type="similarity">
    <text evidence="1">Belongs to the bacterial sugar transferase family.</text>
</comment>
<evidence type="ECO:0000313" key="5">
    <source>
        <dbReference type="Proteomes" id="UP000469523"/>
    </source>
</evidence>
<name>A0A6N7XR69_9FIRM</name>